<dbReference type="InterPro" id="IPR035642">
    <property type="entry name" value="MraZ_N"/>
</dbReference>
<dbReference type="GO" id="GO:0003677">
    <property type="term" value="F:DNA binding"/>
    <property type="evidence" value="ECO:0007669"/>
    <property type="project" value="UniProtKB-KW"/>
</dbReference>
<keyword evidence="2" id="KW-0238">DNA-binding</keyword>
<dbReference type="RefSeq" id="WP_237705083.1">
    <property type="nucleotide sequence ID" value="NZ_JAVDZE010000002.1"/>
</dbReference>
<dbReference type="InterPro" id="IPR037914">
    <property type="entry name" value="SpoVT-AbrB_sf"/>
</dbReference>
<dbReference type="InterPro" id="IPR052975">
    <property type="entry name" value="Repressor-like_regulatory"/>
</dbReference>
<evidence type="ECO:0000313" key="3">
    <source>
        <dbReference type="Proteomes" id="UP001245683"/>
    </source>
</evidence>
<comment type="caution">
    <text evidence="2">The sequence shown here is derived from an EMBL/GenBank/DDBJ whole genome shotgun (WGS) entry which is preliminary data.</text>
</comment>
<dbReference type="SUPFAM" id="SSF89447">
    <property type="entry name" value="AbrB/MazE/MraZ-like"/>
    <property type="match status" value="1"/>
</dbReference>
<dbReference type="PROSITE" id="PS51740">
    <property type="entry name" value="SPOVT_ABRB"/>
    <property type="match status" value="1"/>
</dbReference>
<name>A0AAE4NWD3_9EURY</name>
<protein>
    <submittedName>
        <fullName evidence="2">AbrB/MazE/SpoVT family DNA-binding domain-containing protein</fullName>
    </submittedName>
</protein>
<keyword evidence="3" id="KW-1185">Reference proteome</keyword>
<feature type="domain" description="SpoVT-AbrB" evidence="1">
    <location>
        <begin position="4"/>
        <end position="50"/>
    </location>
</feature>
<evidence type="ECO:0000259" key="1">
    <source>
        <dbReference type="PROSITE" id="PS51740"/>
    </source>
</evidence>
<dbReference type="PANTHER" id="PTHR34860">
    <property type="entry name" value="REPRESSOR-LIKE PROTEIN SSO7C3"/>
    <property type="match status" value="1"/>
</dbReference>
<dbReference type="AlphaFoldDB" id="A0AAE4NWD3"/>
<dbReference type="SMART" id="SM00966">
    <property type="entry name" value="SpoVT_AbrB"/>
    <property type="match status" value="1"/>
</dbReference>
<organism evidence="2 3">
    <name type="scientific">Thermococcus waiotapuensis</name>
    <dbReference type="NCBI Taxonomy" id="90909"/>
    <lineage>
        <taxon>Archaea</taxon>
        <taxon>Methanobacteriati</taxon>
        <taxon>Methanobacteriota</taxon>
        <taxon>Thermococci</taxon>
        <taxon>Thermococcales</taxon>
        <taxon>Thermococcaceae</taxon>
        <taxon>Thermococcus</taxon>
    </lineage>
</organism>
<dbReference type="CDD" id="cd16320">
    <property type="entry name" value="MraZ_N"/>
    <property type="match status" value="1"/>
</dbReference>
<dbReference type="Pfam" id="PF04014">
    <property type="entry name" value="MazE_antitoxin"/>
    <property type="match status" value="1"/>
</dbReference>
<dbReference type="NCBIfam" id="TIGR01439">
    <property type="entry name" value="lp_hng_hel_AbrB"/>
    <property type="match status" value="1"/>
</dbReference>
<sequence>MGKVGLTKVDEKGRIVIPKEIRRKLKIKPGEEFVVTELDGDTLIVKRFNVKKMLEGLIEKAKDVDLEKLQMETAEEGNRVARKKYREVFD</sequence>
<proteinExistence type="predicted"/>
<accession>A0AAE4NWD3</accession>
<dbReference type="Gene3D" id="2.10.260.10">
    <property type="match status" value="1"/>
</dbReference>
<dbReference type="EMBL" id="JAVDZE010000002">
    <property type="protein sequence ID" value="MDV3103922.1"/>
    <property type="molecule type" value="Genomic_DNA"/>
</dbReference>
<dbReference type="InterPro" id="IPR007159">
    <property type="entry name" value="SpoVT-AbrB_dom"/>
</dbReference>
<evidence type="ECO:0000313" key="2">
    <source>
        <dbReference type="EMBL" id="MDV3103922.1"/>
    </source>
</evidence>
<reference evidence="2 3" key="1">
    <citation type="submission" date="2023-08" db="EMBL/GenBank/DDBJ databases">
        <title>Draft genome sequence of Thermococcus waiotapuensis WT1T, a thermophilic sulphur-dependent archaeon from order Thermococcales.</title>
        <authorList>
            <person name="Manners S.H."/>
            <person name="Carere C.R."/>
            <person name="Dhami M.K."/>
            <person name="Dobson R.C.J."/>
            <person name="Stott M.B."/>
        </authorList>
    </citation>
    <scope>NUCLEOTIDE SEQUENCE [LARGE SCALE GENOMIC DNA]</scope>
    <source>
        <strain evidence="2 3">WT1</strain>
    </source>
</reference>
<gene>
    <name evidence="2" type="ORF">RBI02_05100</name>
</gene>
<dbReference type="PANTHER" id="PTHR34860:SF6">
    <property type="entry name" value="REPRESSOR-LIKE PROTEIN SSO7C3"/>
    <property type="match status" value="1"/>
</dbReference>
<dbReference type="Proteomes" id="UP001245683">
    <property type="component" value="Unassembled WGS sequence"/>
</dbReference>